<dbReference type="Proteomes" id="UP000054558">
    <property type="component" value="Unassembled WGS sequence"/>
</dbReference>
<evidence type="ECO:0000313" key="9">
    <source>
        <dbReference type="Proteomes" id="UP000054558"/>
    </source>
</evidence>
<name>A0A1Y1IQC8_KLENI</name>
<accession>A0A1Y1IQC8</accession>
<feature type="transmembrane region" description="Helical" evidence="7">
    <location>
        <begin position="223"/>
        <end position="246"/>
    </location>
</feature>
<dbReference type="InterPro" id="IPR005691">
    <property type="entry name" value="Tic20"/>
</dbReference>
<comment type="function">
    <text evidence="7">Involved in protein precursor import into chloroplasts.</text>
</comment>
<feature type="transmembrane region" description="Helical" evidence="7">
    <location>
        <begin position="158"/>
        <end position="177"/>
    </location>
</feature>
<evidence type="ECO:0000256" key="5">
    <source>
        <dbReference type="ARBA" id="ARBA00022989"/>
    </source>
</evidence>
<dbReference type="AlphaFoldDB" id="A0A1Y1IQC8"/>
<reference evidence="8 9" key="1">
    <citation type="journal article" date="2014" name="Nat. Commun.">
        <title>Klebsormidium flaccidum genome reveals primary factors for plant terrestrial adaptation.</title>
        <authorList>
            <person name="Hori K."/>
            <person name="Maruyama F."/>
            <person name="Fujisawa T."/>
            <person name="Togashi T."/>
            <person name="Yamamoto N."/>
            <person name="Seo M."/>
            <person name="Sato S."/>
            <person name="Yamada T."/>
            <person name="Mori H."/>
            <person name="Tajima N."/>
            <person name="Moriyama T."/>
            <person name="Ikeuchi M."/>
            <person name="Watanabe M."/>
            <person name="Wada H."/>
            <person name="Kobayashi K."/>
            <person name="Saito M."/>
            <person name="Masuda T."/>
            <person name="Sasaki-Sekimoto Y."/>
            <person name="Mashiguchi K."/>
            <person name="Awai K."/>
            <person name="Shimojima M."/>
            <person name="Masuda S."/>
            <person name="Iwai M."/>
            <person name="Nobusawa T."/>
            <person name="Narise T."/>
            <person name="Kondo S."/>
            <person name="Saito H."/>
            <person name="Sato R."/>
            <person name="Murakawa M."/>
            <person name="Ihara Y."/>
            <person name="Oshima-Yamada Y."/>
            <person name="Ohtaka K."/>
            <person name="Satoh M."/>
            <person name="Sonobe K."/>
            <person name="Ishii M."/>
            <person name="Ohtani R."/>
            <person name="Kanamori-Sato M."/>
            <person name="Honoki R."/>
            <person name="Miyazaki D."/>
            <person name="Mochizuki H."/>
            <person name="Umetsu J."/>
            <person name="Higashi K."/>
            <person name="Shibata D."/>
            <person name="Kamiya Y."/>
            <person name="Sato N."/>
            <person name="Nakamura Y."/>
            <person name="Tabata S."/>
            <person name="Ida S."/>
            <person name="Kurokawa K."/>
            <person name="Ohta H."/>
        </authorList>
    </citation>
    <scope>NUCLEOTIDE SEQUENCE [LARGE SCALE GENOMIC DNA]</scope>
    <source>
        <strain evidence="8 9">NIES-2285</strain>
    </source>
</reference>
<evidence type="ECO:0000256" key="6">
    <source>
        <dbReference type="ARBA" id="ARBA00023136"/>
    </source>
</evidence>
<keyword evidence="3 7" id="KW-0812">Transmembrane</keyword>
<keyword evidence="5 7" id="KW-1133">Transmembrane helix</keyword>
<evidence type="ECO:0000256" key="2">
    <source>
        <dbReference type="ARBA" id="ARBA00009596"/>
    </source>
</evidence>
<dbReference type="GO" id="GO:0008320">
    <property type="term" value="F:protein transmembrane transporter activity"/>
    <property type="evidence" value="ECO:0000318"/>
    <property type="project" value="GO_Central"/>
</dbReference>
<keyword evidence="6 7" id="KW-0472">Membrane</keyword>
<dbReference type="PANTHER" id="PTHR33510">
    <property type="entry name" value="PROTEIN TIC 20-II, CHLOROPLASTIC"/>
    <property type="match status" value="1"/>
</dbReference>
<evidence type="ECO:0000313" key="8">
    <source>
        <dbReference type="EMBL" id="GAQ90946.1"/>
    </source>
</evidence>
<sequence>MASTAACQSLLPALSGTQPRSPAVAALRPDPCCQLPCNAASWHSNRVRHRLQTQARIATVSCAPPAAAALSSLSSLSAPSHLAALSHGPCLSPRSGTPSGRQIEARRREEGIEPAQRVVAGLAYLLPLLDGIRYGRFLFQQYPFTEVVLQPILPLVQLYNSVPFSSLVAFFALYLLVVNNPRYSRYVRFNCYQAILLDILLILPGLVERSFSPSGGAGLEALILFYNTVFLFIFSCFAFGSISCLLGKEPRLPVVADAADAQVPF</sequence>
<dbReference type="Pfam" id="PF16166">
    <property type="entry name" value="TIC20"/>
    <property type="match status" value="1"/>
</dbReference>
<dbReference type="OrthoDB" id="414558at2759"/>
<protein>
    <recommendedName>
        <fullName evidence="7">Protein TIC 20</fullName>
    </recommendedName>
</protein>
<comment type="caution">
    <text evidence="7">Lacks conserved residue(s) required for the propagation of feature annotation.</text>
</comment>
<evidence type="ECO:0000256" key="4">
    <source>
        <dbReference type="ARBA" id="ARBA00022780"/>
    </source>
</evidence>
<keyword evidence="7" id="KW-0150">Chloroplast</keyword>
<feature type="transmembrane region" description="Helical" evidence="7">
    <location>
        <begin position="189"/>
        <end position="207"/>
    </location>
</feature>
<evidence type="ECO:0000256" key="1">
    <source>
        <dbReference type="ARBA" id="ARBA00004478"/>
    </source>
</evidence>
<evidence type="ECO:0000256" key="3">
    <source>
        <dbReference type="ARBA" id="ARBA00022692"/>
    </source>
</evidence>
<keyword evidence="9" id="KW-1185">Reference proteome</keyword>
<keyword evidence="7" id="KW-0934">Plastid</keyword>
<comment type="similarity">
    <text evidence="2 7">Belongs to the Tic20 family.</text>
</comment>
<dbReference type="STRING" id="105231.A0A1Y1IQC8"/>
<proteinExistence type="inferred from homology"/>
<organism evidence="8 9">
    <name type="scientific">Klebsormidium nitens</name>
    <name type="common">Green alga</name>
    <name type="synonym">Ulothrix nitens</name>
    <dbReference type="NCBI Taxonomy" id="105231"/>
    <lineage>
        <taxon>Eukaryota</taxon>
        <taxon>Viridiplantae</taxon>
        <taxon>Streptophyta</taxon>
        <taxon>Klebsormidiophyceae</taxon>
        <taxon>Klebsormidiales</taxon>
        <taxon>Klebsormidiaceae</taxon>
        <taxon>Klebsormidium</taxon>
    </lineage>
</organism>
<evidence type="ECO:0000256" key="7">
    <source>
        <dbReference type="RuleBase" id="RU367003"/>
    </source>
</evidence>
<gene>
    <name evidence="8" type="ORF">KFL_007060030</name>
</gene>
<keyword evidence="4" id="KW-1001">Plastid inner membrane</keyword>
<dbReference type="OMA" id="IFACLPY"/>
<comment type="subcellular location">
    <subcellularLocation>
        <location evidence="1">Plastid</location>
        <location evidence="1">Chloroplast inner membrane</location>
        <topology evidence="1">Multi-pass membrane protein</topology>
    </subcellularLocation>
    <subcellularLocation>
        <location evidence="7">Plastid</location>
        <location evidence="7">Chloroplast membrane</location>
        <topology evidence="7">Multi-pass membrane protein</topology>
    </subcellularLocation>
</comment>
<dbReference type="EMBL" id="DF237655">
    <property type="protein sequence ID" value="GAQ90946.1"/>
    <property type="molecule type" value="Genomic_DNA"/>
</dbReference>
<dbReference type="GO" id="GO:0045037">
    <property type="term" value="P:protein import into chloroplast stroma"/>
    <property type="evidence" value="ECO:0000318"/>
    <property type="project" value="GO_Central"/>
</dbReference>
<dbReference type="GO" id="GO:0009706">
    <property type="term" value="C:chloroplast inner membrane"/>
    <property type="evidence" value="ECO:0000318"/>
    <property type="project" value="GO_Central"/>
</dbReference>
<dbReference type="PANTHER" id="PTHR33510:SF5">
    <property type="entry name" value="PROTEIN TIC 20-II, CHLOROPLASTIC"/>
    <property type="match status" value="1"/>
</dbReference>